<dbReference type="STRING" id="1908260.BKK50_11330"/>
<evidence type="ECO:0000313" key="2">
    <source>
        <dbReference type="Proteomes" id="UP000189433"/>
    </source>
</evidence>
<dbReference type="OrthoDB" id="1149379at2"/>
<dbReference type="RefSeq" id="WP_077418272.1">
    <property type="nucleotide sequence ID" value="NZ_MLHJ01000139.1"/>
</dbReference>
<protein>
    <submittedName>
        <fullName evidence="1">Uncharacterized protein</fullName>
    </submittedName>
</protein>
<dbReference type="AlphaFoldDB" id="A0A1V3IDQ1"/>
<accession>A0A1V3IDQ1</accession>
<organism evidence="1 2">
    <name type="scientific">Rodentibacter rarus</name>
    <dbReference type="NCBI Taxonomy" id="1908260"/>
    <lineage>
        <taxon>Bacteria</taxon>
        <taxon>Pseudomonadati</taxon>
        <taxon>Pseudomonadota</taxon>
        <taxon>Gammaproteobacteria</taxon>
        <taxon>Pasteurellales</taxon>
        <taxon>Pasteurellaceae</taxon>
        <taxon>Rodentibacter</taxon>
    </lineage>
</organism>
<dbReference type="EMBL" id="MLHJ01000139">
    <property type="protein sequence ID" value="OOF38731.1"/>
    <property type="molecule type" value="Genomic_DNA"/>
</dbReference>
<proteinExistence type="predicted"/>
<evidence type="ECO:0000313" key="1">
    <source>
        <dbReference type="EMBL" id="OOF38731.1"/>
    </source>
</evidence>
<reference evidence="1 2" key="1">
    <citation type="submission" date="2016-10" db="EMBL/GenBank/DDBJ databases">
        <title>Rodentibacter gen. nov. and new species.</title>
        <authorList>
            <person name="Christensen H."/>
        </authorList>
    </citation>
    <scope>NUCLEOTIDE SEQUENCE [LARGE SCALE GENOMIC DNA]</scope>
    <source>
        <strain evidence="1 2">CCUG17206</strain>
    </source>
</reference>
<comment type="caution">
    <text evidence="1">The sequence shown here is derived from an EMBL/GenBank/DDBJ whole genome shotgun (WGS) entry which is preliminary data.</text>
</comment>
<sequence>MKKIIFTILCLYSQSALSNHTLLNKVKEKLATDHITFDQFQYLGQLHCLDRYLMNDDKKNNNFHNSYLELDFTLSPITRLFTEDGLDNTFKNFEKSYPKTKRDTQQRLDFNNYINICQNEFSAEKLSNLYKKFINNLNNYHKPGEEYRNWEEEDIEQNMKDYLEYGKIDYRRFL</sequence>
<name>A0A1V3IDQ1_9PAST</name>
<gene>
    <name evidence="1" type="ORF">BKK50_11330</name>
</gene>
<keyword evidence="2" id="KW-1185">Reference proteome</keyword>
<dbReference type="Proteomes" id="UP000189433">
    <property type="component" value="Unassembled WGS sequence"/>
</dbReference>